<dbReference type="EMBL" id="JBHTGQ010000002">
    <property type="protein sequence ID" value="MFC7748644.1"/>
    <property type="molecule type" value="Genomic_DNA"/>
</dbReference>
<name>A0ABW2V1D2_9BACL</name>
<evidence type="ECO:0000256" key="1">
    <source>
        <dbReference type="SAM" id="MobiDB-lite"/>
    </source>
</evidence>
<organism evidence="2 3">
    <name type="scientific">Paenibacillus thermoaerophilus</name>
    <dbReference type="NCBI Taxonomy" id="1215385"/>
    <lineage>
        <taxon>Bacteria</taxon>
        <taxon>Bacillati</taxon>
        <taxon>Bacillota</taxon>
        <taxon>Bacilli</taxon>
        <taxon>Bacillales</taxon>
        <taxon>Paenibacillaceae</taxon>
        <taxon>Paenibacillus</taxon>
    </lineage>
</organism>
<feature type="region of interest" description="Disordered" evidence="1">
    <location>
        <begin position="82"/>
        <end position="106"/>
    </location>
</feature>
<reference evidence="3" key="1">
    <citation type="journal article" date="2019" name="Int. J. Syst. Evol. Microbiol.">
        <title>The Global Catalogue of Microorganisms (GCM) 10K type strain sequencing project: providing services to taxonomists for standard genome sequencing and annotation.</title>
        <authorList>
            <consortium name="The Broad Institute Genomics Platform"/>
            <consortium name="The Broad Institute Genome Sequencing Center for Infectious Disease"/>
            <person name="Wu L."/>
            <person name="Ma J."/>
        </authorList>
    </citation>
    <scope>NUCLEOTIDE SEQUENCE [LARGE SCALE GENOMIC DNA]</scope>
    <source>
        <strain evidence="3">JCM 18657</strain>
    </source>
</reference>
<dbReference type="RefSeq" id="WP_211346275.1">
    <property type="nucleotide sequence ID" value="NZ_JBHTGQ010000002.1"/>
</dbReference>
<evidence type="ECO:0000313" key="3">
    <source>
        <dbReference type="Proteomes" id="UP001596528"/>
    </source>
</evidence>
<protein>
    <submittedName>
        <fullName evidence="2">Uncharacterized protein</fullName>
    </submittedName>
</protein>
<keyword evidence="3" id="KW-1185">Reference proteome</keyword>
<evidence type="ECO:0000313" key="2">
    <source>
        <dbReference type="EMBL" id="MFC7748644.1"/>
    </source>
</evidence>
<sequence length="106" mass="12068">MKLRDALFNWLSIELVAKERPDDEAARETVAFFRQILIEDHNVAWIGWEPTNDGRYEVRFRIGEEPEALFRFDAESAEQLMRGLEGDAGCGGQNPDGDEAIPQRSS</sequence>
<accession>A0ABW2V1D2</accession>
<comment type="caution">
    <text evidence="2">The sequence shown here is derived from an EMBL/GenBank/DDBJ whole genome shotgun (WGS) entry which is preliminary data.</text>
</comment>
<dbReference type="Proteomes" id="UP001596528">
    <property type="component" value="Unassembled WGS sequence"/>
</dbReference>
<gene>
    <name evidence="2" type="ORF">ACFQWB_01620</name>
</gene>
<proteinExistence type="predicted"/>